<keyword evidence="4 6" id="KW-1133">Transmembrane helix</keyword>
<evidence type="ECO:0000313" key="8">
    <source>
        <dbReference type="Proteomes" id="UP001177023"/>
    </source>
</evidence>
<dbReference type="InterPro" id="IPR051068">
    <property type="entry name" value="MFS_Domain-Containing_Protein"/>
</dbReference>
<feature type="transmembrane region" description="Helical" evidence="6">
    <location>
        <begin position="273"/>
        <end position="292"/>
    </location>
</feature>
<evidence type="ECO:0000256" key="2">
    <source>
        <dbReference type="ARBA" id="ARBA00022448"/>
    </source>
</evidence>
<feature type="transmembrane region" description="Helical" evidence="6">
    <location>
        <begin position="343"/>
        <end position="370"/>
    </location>
</feature>
<feature type="transmembrane region" description="Helical" evidence="6">
    <location>
        <begin position="104"/>
        <end position="125"/>
    </location>
</feature>
<evidence type="ECO:0000313" key="7">
    <source>
        <dbReference type="EMBL" id="CAJ0581466.1"/>
    </source>
</evidence>
<feature type="transmembrane region" description="Helical" evidence="6">
    <location>
        <begin position="42"/>
        <end position="63"/>
    </location>
</feature>
<keyword evidence="8" id="KW-1185">Reference proteome</keyword>
<protein>
    <recommendedName>
        <fullName evidence="9">MFS general substrate transporter</fullName>
    </recommendedName>
</protein>
<dbReference type="InterPro" id="IPR011701">
    <property type="entry name" value="MFS"/>
</dbReference>
<feature type="transmembrane region" description="Helical" evidence="6">
    <location>
        <begin position="137"/>
        <end position="159"/>
    </location>
</feature>
<dbReference type="GO" id="GO:0005765">
    <property type="term" value="C:lysosomal membrane"/>
    <property type="evidence" value="ECO:0007669"/>
    <property type="project" value="TreeGrafter"/>
</dbReference>
<evidence type="ECO:0000256" key="4">
    <source>
        <dbReference type="ARBA" id="ARBA00022989"/>
    </source>
</evidence>
<feature type="transmembrane region" description="Helical" evidence="6">
    <location>
        <begin position="229"/>
        <end position="253"/>
    </location>
</feature>
<feature type="transmembrane region" description="Helical" evidence="6">
    <location>
        <begin position="382"/>
        <end position="401"/>
    </location>
</feature>
<comment type="subcellular location">
    <subcellularLocation>
        <location evidence="1">Endomembrane system</location>
        <topology evidence="1">Multi-pass membrane protein</topology>
    </subcellularLocation>
</comment>
<dbReference type="GO" id="GO:0012505">
    <property type="term" value="C:endomembrane system"/>
    <property type="evidence" value="ECO:0007669"/>
    <property type="project" value="UniProtKB-SubCell"/>
</dbReference>
<comment type="caution">
    <text evidence="7">The sequence shown here is derived from an EMBL/GenBank/DDBJ whole genome shotgun (WGS) entry which is preliminary data.</text>
</comment>
<dbReference type="PANTHER" id="PTHR23510:SF3">
    <property type="entry name" value="MAJOR FACILITATOR SUPERFAMILY DOMAIN-CONTAINING PROTEIN 8"/>
    <property type="match status" value="1"/>
</dbReference>
<dbReference type="Pfam" id="PF07690">
    <property type="entry name" value="MFS_1"/>
    <property type="match status" value="1"/>
</dbReference>
<feature type="non-terminal residue" evidence="7">
    <location>
        <position position="458"/>
    </location>
</feature>
<dbReference type="PANTHER" id="PTHR23510">
    <property type="entry name" value="INNER MEMBRANE TRANSPORT PROTEIN YAJR"/>
    <property type="match status" value="1"/>
</dbReference>
<feature type="transmembrane region" description="Helical" evidence="6">
    <location>
        <begin position="304"/>
        <end position="323"/>
    </location>
</feature>
<proteinExistence type="predicted"/>
<name>A0AA36D653_9BILA</name>
<organism evidence="7 8">
    <name type="scientific">Mesorhabditis spiculigera</name>
    <dbReference type="NCBI Taxonomy" id="96644"/>
    <lineage>
        <taxon>Eukaryota</taxon>
        <taxon>Metazoa</taxon>
        <taxon>Ecdysozoa</taxon>
        <taxon>Nematoda</taxon>
        <taxon>Chromadorea</taxon>
        <taxon>Rhabditida</taxon>
        <taxon>Rhabditina</taxon>
        <taxon>Rhabditomorpha</taxon>
        <taxon>Rhabditoidea</taxon>
        <taxon>Rhabditidae</taxon>
        <taxon>Mesorhabditinae</taxon>
        <taxon>Mesorhabditis</taxon>
    </lineage>
</organism>
<gene>
    <name evidence="7" type="ORF">MSPICULIGERA_LOCUS19625</name>
</gene>
<dbReference type="InterPro" id="IPR036259">
    <property type="entry name" value="MFS_trans_sf"/>
</dbReference>
<keyword evidence="3 6" id="KW-0812">Transmembrane</keyword>
<evidence type="ECO:0000256" key="3">
    <source>
        <dbReference type="ARBA" id="ARBA00022692"/>
    </source>
</evidence>
<dbReference type="AlphaFoldDB" id="A0AA36D653"/>
<dbReference type="SUPFAM" id="SSF103473">
    <property type="entry name" value="MFS general substrate transporter"/>
    <property type="match status" value="1"/>
</dbReference>
<dbReference type="Gene3D" id="1.20.1250.20">
    <property type="entry name" value="MFS general substrate transporter like domains"/>
    <property type="match status" value="1"/>
</dbReference>
<accession>A0AA36D653</accession>
<dbReference type="GO" id="GO:0022857">
    <property type="term" value="F:transmembrane transporter activity"/>
    <property type="evidence" value="ECO:0007669"/>
    <property type="project" value="InterPro"/>
</dbReference>
<dbReference type="EMBL" id="CATQJA010002663">
    <property type="protein sequence ID" value="CAJ0581466.1"/>
    <property type="molecule type" value="Genomic_DNA"/>
</dbReference>
<feature type="transmembrane region" description="Helical" evidence="6">
    <location>
        <begin position="413"/>
        <end position="433"/>
    </location>
</feature>
<dbReference type="Proteomes" id="UP001177023">
    <property type="component" value="Unassembled WGS sequence"/>
</dbReference>
<evidence type="ECO:0000256" key="5">
    <source>
        <dbReference type="ARBA" id="ARBA00023136"/>
    </source>
</evidence>
<reference evidence="7" key="1">
    <citation type="submission" date="2023-06" db="EMBL/GenBank/DDBJ databases">
        <authorList>
            <person name="Delattre M."/>
        </authorList>
    </citation>
    <scope>NUCLEOTIDE SEQUENCE</scope>
    <source>
        <strain evidence="7">AF72</strain>
    </source>
</reference>
<keyword evidence="2" id="KW-0813">Transport</keyword>
<feature type="transmembrane region" description="Helical" evidence="6">
    <location>
        <begin position="179"/>
        <end position="197"/>
    </location>
</feature>
<evidence type="ECO:0000256" key="1">
    <source>
        <dbReference type="ARBA" id="ARBA00004127"/>
    </source>
</evidence>
<evidence type="ECO:0000256" key="6">
    <source>
        <dbReference type="SAM" id="Phobius"/>
    </source>
</evidence>
<sequence length="458" mass="49810">MRSRRASSQDLKAIGSDFEIQAMIEEPDAVDEAPWDAIPLSAALLCILGINSSIFTPGLWGYLQSLDKHADVAWLGRAMSTQAVTSILADPFFGWCQQHYGFRIPLKVTVGLVALASITLFRVFATTSVGADERQRACLYQLAGFITGLALGPFIQAAFGYVPALIISGVVLDKYSWPPALMALSSCFILVVVHRHFPGRQVKRGLKPEQAERDEVDSQNTAGLRRSDLIILSLLLYLYAAVSIASAAEYMIAAPLTRAMYGWTDAEFLVYHWPIQTGQCLAGTAASLIVAATPLRKIDHRRQLAFALSMLIIGSLSLYPWAFYPSVNPQISQQITTAVTKRIPLPLYVMAMVICYGPSLAIANSLLTSITTEVLGNRQQGLVHSVMSAAGGVGTALWPLFAIRFFPVDGTRTISLCNASIYGIGLLMFLAAARYLGPRAVEEDAEAEATEMAERRAQ</sequence>
<evidence type="ECO:0008006" key="9">
    <source>
        <dbReference type="Google" id="ProtNLM"/>
    </source>
</evidence>
<keyword evidence="5 6" id="KW-0472">Membrane</keyword>